<sequence>MSDIIATLKTLGMTVGDSFLVQFIVNSLPPKYGPFQINYSTIKDKWNISDLASKLVHEETRLRSQGIHSISTMRKKVSKGKLKANKFRK</sequence>
<organism evidence="1">
    <name type="scientific">Manihot esculenta</name>
    <name type="common">Cassava</name>
    <name type="synonym">Jatropha manihot</name>
    <dbReference type="NCBI Taxonomy" id="3983"/>
    <lineage>
        <taxon>Eukaryota</taxon>
        <taxon>Viridiplantae</taxon>
        <taxon>Streptophyta</taxon>
        <taxon>Embryophyta</taxon>
        <taxon>Tracheophyta</taxon>
        <taxon>Spermatophyta</taxon>
        <taxon>Magnoliopsida</taxon>
        <taxon>eudicotyledons</taxon>
        <taxon>Gunneridae</taxon>
        <taxon>Pentapetalae</taxon>
        <taxon>rosids</taxon>
        <taxon>fabids</taxon>
        <taxon>Malpighiales</taxon>
        <taxon>Euphorbiaceae</taxon>
        <taxon>Crotonoideae</taxon>
        <taxon>Manihoteae</taxon>
        <taxon>Manihot</taxon>
    </lineage>
</organism>
<gene>
    <name evidence="1" type="ORF">MANES_S106100</name>
</gene>
<protein>
    <submittedName>
        <fullName evidence="1">Uncharacterized protein</fullName>
    </submittedName>
</protein>
<accession>A0A199U9B0</accession>
<proteinExistence type="predicted"/>
<name>A0A199U9B0_MANES</name>
<dbReference type="EMBL" id="KV451704">
    <property type="protein sequence ID" value="OAY21232.1"/>
    <property type="molecule type" value="Genomic_DNA"/>
</dbReference>
<reference evidence="1" key="1">
    <citation type="submission" date="2016-02" db="EMBL/GenBank/DDBJ databases">
        <title>WGS assembly of Manihot esculenta.</title>
        <authorList>
            <person name="Bredeson J.V."/>
            <person name="Prochnik S.E."/>
            <person name="Lyons J.B."/>
            <person name="Schmutz J."/>
            <person name="Grimwood J."/>
            <person name="Vrebalov J."/>
            <person name="Bart R.S."/>
            <person name="Amuge T."/>
            <person name="Ferguson M.E."/>
            <person name="Green R."/>
            <person name="Putnam N."/>
            <person name="Stites J."/>
            <person name="Rounsley S."/>
            <person name="Rokhsar D.S."/>
        </authorList>
    </citation>
    <scope>NUCLEOTIDE SEQUENCE [LARGE SCALE GENOMIC DNA]</scope>
    <source>
        <tissue evidence="1">Leaf</tissue>
    </source>
</reference>
<dbReference type="Pfam" id="PF14223">
    <property type="entry name" value="Retrotran_gag_2"/>
    <property type="match status" value="1"/>
</dbReference>
<evidence type="ECO:0000313" key="1">
    <source>
        <dbReference type="EMBL" id="OAY21232.1"/>
    </source>
</evidence>
<dbReference type="AlphaFoldDB" id="A0A199U9B0"/>